<sequence length="318" mass="37047">MSISQSNPYQTQSAVLFVVFNRPDTTRRVFEEIRQAQPPRLYIAADGPRKDREGEEERCMEARQIAQAIDWPCQVFTLFRATNMGCKDAVSSAVTWFFENEEEGIILEDDCLPDNSFFHFCDTLLALYRTDTRVSIISGCNLQYGQKYGTATYYFSNLTHIWGWASWRRVWKDYDKELARYDTEQVKLALPKIFAEPLVNETWLHIFKELKAGKIDTWDYQLTFLDFFNNRLSIIPNQNLICNIGFGEGATHTLSAENPNSNIPLQPLTGAITHPLFILPQKDADSRTLFQDFDVEKRKRRNKRLSARIKRWWKSAKS</sequence>
<evidence type="ECO:0008006" key="3">
    <source>
        <dbReference type="Google" id="ProtNLM"/>
    </source>
</evidence>
<dbReference type="Proteomes" id="UP000244168">
    <property type="component" value="Unassembled WGS sequence"/>
</dbReference>
<gene>
    <name evidence="1" type="ORF">C8P68_10298</name>
</gene>
<protein>
    <recommendedName>
        <fullName evidence="3">Nucleotide-diphospho-sugar transferase</fullName>
    </recommendedName>
</protein>
<dbReference type="InterPro" id="IPR029044">
    <property type="entry name" value="Nucleotide-diphossugar_trans"/>
</dbReference>
<dbReference type="OrthoDB" id="9785375at2"/>
<proteinExistence type="predicted"/>
<comment type="caution">
    <text evidence="1">The sequence shown here is derived from an EMBL/GenBank/DDBJ whole genome shotgun (WGS) entry which is preliminary data.</text>
</comment>
<dbReference type="AlphaFoldDB" id="A0A2T5JBX7"/>
<accession>A0A2T5JBX7</accession>
<dbReference type="Gene3D" id="3.90.550.10">
    <property type="entry name" value="Spore Coat Polysaccharide Biosynthesis Protein SpsA, Chain A"/>
    <property type="match status" value="1"/>
</dbReference>
<dbReference type="RefSeq" id="WP_107827220.1">
    <property type="nucleotide sequence ID" value="NZ_CP160205.1"/>
</dbReference>
<reference evidence="1 2" key="1">
    <citation type="submission" date="2018-04" db="EMBL/GenBank/DDBJ databases">
        <title>Genomic Encyclopedia of Archaeal and Bacterial Type Strains, Phase II (KMG-II): from individual species to whole genera.</title>
        <authorList>
            <person name="Goeker M."/>
        </authorList>
    </citation>
    <scope>NUCLEOTIDE SEQUENCE [LARGE SCALE GENOMIC DNA]</scope>
    <source>
        <strain evidence="1 2">DSM 26809</strain>
    </source>
</reference>
<keyword evidence="2" id="KW-1185">Reference proteome</keyword>
<organism evidence="1 2">
    <name type="scientific">Mucilaginibacter yixingensis</name>
    <dbReference type="NCBI Taxonomy" id="1295612"/>
    <lineage>
        <taxon>Bacteria</taxon>
        <taxon>Pseudomonadati</taxon>
        <taxon>Bacteroidota</taxon>
        <taxon>Sphingobacteriia</taxon>
        <taxon>Sphingobacteriales</taxon>
        <taxon>Sphingobacteriaceae</taxon>
        <taxon>Mucilaginibacter</taxon>
    </lineage>
</organism>
<evidence type="ECO:0000313" key="2">
    <source>
        <dbReference type="Proteomes" id="UP000244168"/>
    </source>
</evidence>
<evidence type="ECO:0000313" key="1">
    <source>
        <dbReference type="EMBL" id="PTQ99282.1"/>
    </source>
</evidence>
<dbReference type="EMBL" id="QAOQ01000002">
    <property type="protein sequence ID" value="PTQ99282.1"/>
    <property type="molecule type" value="Genomic_DNA"/>
</dbReference>
<dbReference type="SUPFAM" id="SSF53448">
    <property type="entry name" value="Nucleotide-diphospho-sugar transferases"/>
    <property type="match status" value="1"/>
</dbReference>
<name>A0A2T5JBX7_9SPHI</name>